<reference evidence="1 2" key="1">
    <citation type="submission" date="2019-09" db="EMBL/GenBank/DDBJ databases">
        <authorList>
            <person name="Chandra G."/>
            <person name="Truman W A."/>
        </authorList>
    </citation>
    <scope>NUCLEOTIDE SEQUENCE [LARGE SCALE GENOMIC DNA]</scope>
    <source>
        <strain evidence="1">PS685</strain>
    </source>
</reference>
<proteinExistence type="predicted"/>
<evidence type="ECO:0000313" key="2">
    <source>
        <dbReference type="Proteomes" id="UP000326437"/>
    </source>
</evidence>
<name>A0A5E6YEI0_PSEFL</name>
<gene>
    <name evidence="1" type="ORF">PS685_00617</name>
</gene>
<organism evidence="1 2">
    <name type="scientific">Pseudomonas fluorescens</name>
    <dbReference type="NCBI Taxonomy" id="294"/>
    <lineage>
        <taxon>Bacteria</taxon>
        <taxon>Pseudomonadati</taxon>
        <taxon>Pseudomonadota</taxon>
        <taxon>Gammaproteobacteria</taxon>
        <taxon>Pseudomonadales</taxon>
        <taxon>Pseudomonadaceae</taxon>
        <taxon>Pseudomonas</taxon>
    </lineage>
</organism>
<dbReference type="AlphaFoldDB" id="A0A5E6YEI0"/>
<dbReference type="EMBL" id="CABVHO010000002">
    <property type="protein sequence ID" value="VVN51287.1"/>
    <property type="molecule type" value="Genomic_DNA"/>
</dbReference>
<dbReference type="OrthoDB" id="6998464at2"/>
<accession>A0A5E6YEI0</accession>
<dbReference type="RefSeq" id="WP_150628257.1">
    <property type="nucleotide sequence ID" value="NZ_CABVHO010000002.1"/>
</dbReference>
<protein>
    <submittedName>
        <fullName evidence="1">Uncharacterized protein</fullName>
    </submittedName>
</protein>
<dbReference type="Proteomes" id="UP000326437">
    <property type="component" value="Unassembled WGS sequence"/>
</dbReference>
<sequence length="101" mass="10758">MNPIAQRALDRARETSSPALIVPIKAELPRPELVITGPINRVMELEGKRYALDVVRSVGASIRNPLVVASTIHNLTTTAAGLPSSHASGIKQVIDALKEAI</sequence>
<evidence type="ECO:0000313" key="1">
    <source>
        <dbReference type="EMBL" id="VVN51287.1"/>
    </source>
</evidence>